<organism evidence="1 2">
    <name type="scientific">Nocardioides dubius</name>
    <dbReference type="NCBI Taxonomy" id="317019"/>
    <lineage>
        <taxon>Bacteria</taxon>
        <taxon>Bacillati</taxon>
        <taxon>Actinomycetota</taxon>
        <taxon>Actinomycetes</taxon>
        <taxon>Propionibacteriales</taxon>
        <taxon>Nocardioidaceae</taxon>
        <taxon>Nocardioides</taxon>
    </lineage>
</organism>
<reference evidence="2" key="1">
    <citation type="journal article" date="2019" name="Int. J. Syst. Evol. Microbiol.">
        <title>The Global Catalogue of Microorganisms (GCM) 10K type strain sequencing project: providing services to taxonomists for standard genome sequencing and annotation.</title>
        <authorList>
            <consortium name="The Broad Institute Genomics Platform"/>
            <consortium name="The Broad Institute Genome Sequencing Center for Infectious Disease"/>
            <person name="Wu L."/>
            <person name="Ma J."/>
        </authorList>
    </citation>
    <scope>NUCLEOTIDE SEQUENCE [LARGE SCALE GENOMIC DNA]</scope>
    <source>
        <strain evidence="2">JCM 13008</strain>
    </source>
</reference>
<evidence type="ECO:0000313" key="2">
    <source>
        <dbReference type="Proteomes" id="UP001501581"/>
    </source>
</evidence>
<accession>A0ABP4EN52</accession>
<sequence length="50" mass="5234">MADGAARAVSAPGGDRWVTHWLSPARFAVYVEAAAGDRAGALALYEWNAS</sequence>
<dbReference type="Proteomes" id="UP001501581">
    <property type="component" value="Unassembled WGS sequence"/>
</dbReference>
<evidence type="ECO:0000313" key="1">
    <source>
        <dbReference type="EMBL" id="GAA1111944.1"/>
    </source>
</evidence>
<name>A0ABP4EN52_9ACTN</name>
<dbReference type="EMBL" id="BAAALG010000013">
    <property type="protein sequence ID" value="GAA1111944.1"/>
    <property type="molecule type" value="Genomic_DNA"/>
</dbReference>
<gene>
    <name evidence="1" type="ORF">GCM10009668_36780</name>
</gene>
<comment type="caution">
    <text evidence="1">The sequence shown here is derived from an EMBL/GenBank/DDBJ whole genome shotgun (WGS) entry which is preliminary data.</text>
</comment>
<keyword evidence="2" id="KW-1185">Reference proteome</keyword>
<protein>
    <submittedName>
        <fullName evidence="1">Uncharacterized protein</fullName>
    </submittedName>
</protein>
<proteinExistence type="predicted"/>